<organism evidence="2 3">
    <name type="scientific">Fusobacterium ulcerans</name>
    <dbReference type="NCBI Taxonomy" id="861"/>
    <lineage>
        <taxon>Bacteria</taxon>
        <taxon>Fusobacteriati</taxon>
        <taxon>Fusobacteriota</taxon>
        <taxon>Fusobacteriia</taxon>
        <taxon>Fusobacteriales</taxon>
        <taxon>Fusobacteriaceae</taxon>
        <taxon>Fusobacterium</taxon>
    </lineage>
</organism>
<dbReference type="EMBL" id="LS483487">
    <property type="protein sequence ID" value="SQJ08941.1"/>
    <property type="molecule type" value="Genomic_DNA"/>
</dbReference>
<name>A0AAX2JCU5_9FUSO</name>
<evidence type="ECO:0000259" key="1">
    <source>
        <dbReference type="Pfam" id="PF04233"/>
    </source>
</evidence>
<dbReference type="Pfam" id="PF04233">
    <property type="entry name" value="Phage_Mu_F"/>
    <property type="match status" value="1"/>
</dbReference>
<dbReference type="NCBIfam" id="TIGR01641">
    <property type="entry name" value="phageSPP1_gp7"/>
    <property type="match status" value="1"/>
</dbReference>
<dbReference type="Proteomes" id="UP000249008">
    <property type="component" value="Chromosome 1"/>
</dbReference>
<accession>A0AAX2JCU5</accession>
<evidence type="ECO:0000313" key="3">
    <source>
        <dbReference type="Proteomes" id="UP000249008"/>
    </source>
</evidence>
<dbReference type="GeneID" id="78453553"/>
<protein>
    <submittedName>
        <fullName evidence="2">Phage head morphogenesis protein, SPP1 gp7 family</fullName>
    </submittedName>
</protein>
<sequence>MYPKEIEKKLKKTFKFYTDKLLKKHKEMLGEAGRVKLSNKDKKEFLEKIKKLAIEQANQTFDSWKTLSKEEVARSDLTGAKKWIRKNYLLLEKLEKIIPEQLLKNRENEVIKTYNILNKSVGYRFNKLEIGKIGKGDLKKLIHEVKKIPNPNLKIKMMLEDLEKGIVPDQKSLSGLKEWINRRNELWARNETGNLQATNLKDLWIENDIEEYIWRSMQDGRTRESHLERNGKKYKVSDGLLPGEDYGCRCWAEPITSKGREK</sequence>
<gene>
    <name evidence="2" type="ORF">NCTC12112_02269</name>
</gene>
<evidence type="ECO:0000313" key="2">
    <source>
        <dbReference type="EMBL" id="SQJ08941.1"/>
    </source>
</evidence>
<proteinExistence type="predicted"/>
<dbReference type="InterPro" id="IPR006528">
    <property type="entry name" value="Phage_head_morphogenesis_dom"/>
</dbReference>
<dbReference type="AlphaFoldDB" id="A0AAX2JCU5"/>
<dbReference type="RefSeq" id="WP_005981417.1">
    <property type="nucleotide sequence ID" value="NZ_CABKNW010000005.1"/>
</dbReference>
<feature type="domain" description="Phage head morphogenesis" evidence="1">
    <location>
        <begin position="179"/>
        <end position="251"/>
    </location>
</feature>
<reference evidence="2 3" key="1">
    <citation type="submission" date="2018-06" db="EMBL/GenBank/DDBJ databases">
        <authorList>
            <consortium name="Pathogen Informatics"/>
            <person name="Doyle S."/>
        </authorList>
    </citation>
    <scope>NUCLEOTIDE SEQUENCE [LARGE SCALE GENOMIC DNA]</scope>
    <source>
        <strain evidence="2 3">NCTC12112</strain>
    </source>
</reference>